<dbReference type="GO" id="GO:0009264">
    <property type="term" value="P:deoxyribonucleotide catabolic process"/>
    <property type="evidence" value="ECO:0007669"/>
    <property type="project" value="UniProtKB-UniRule"/>
</dbReference>
<keyword evidence="1" id="KW-0963">Cytoplasm</keyword>
<reference evidence="4" key="1">
    <citation type="submission" date="2019-11" db="EMBL/GenBank/DDBJ databases">
        <title>Microbial mats filling the niche in hypersaline microbial mats.</title>
        <authorList>
            <person name="Wong H.L."/>
            <person name="Macleod F.I."/>
            <person name="White R.A. III"/>
            <person name="Burns B.P."/>
        </authorList>
    </citation>
    <scope>NUCLEOTIDE SEQUENCE</scope>
    <source>
        <strain evidence="4">Rbin_158</strain>
    </source>
</reference>
<dbReference type="PANTHER" id="PTHR10889:SF1">
    <property type="entry name" value="DEOXYRIBOSE-PHOSPHATE ALDOLASE"/>
    <property type="match status" value="1"/>
</dbReference>
<accession>A0A9D5JWF0</accession>
<dbReference type="Proteomes" id="UP000649604">
    <property type="component" value="Unassembled WGS sequence"/>
</dbReference>
<dbReference type="GO" id="GO:0004139">
    <property type="term" value="F:deoxyribose-phosphate aldolase activity"/>
    <property type="evidence" value="ECO:0007669"/>
    <property type="project" value="UniProtKB-UniRule"/>
</dbReference>
<dbReference type="PANTHER" id="PTHR10889">
    <property type="entry name" value="DEOXYRIBOSE-PHOSPHATE ALDOLASE"/>
    <property type="match status" value="1"/>
</dbReference>
<dbReference type="PIRSF" id="PIRSF001357">
    <property type="entry name" value="DeoC"/>
    <property type="match status" value="1"/>
</dbReference>
<keyword evidence="4" id="KW-0456">Lyase</keyword>
<proteinExistence type="predicted"/>
<dbReference type="InterPro" id="IPR013785">
    <property type="entry name" value="Aldolase_TIM"/>
</dbReference>
<dbReference type="AlphaFoldDB" id="A0A9D5JWF0"/>
<evidence type="ECO:0000313" key="5">
    <source>
        <dbReference type="Proteomes" id="UP000649604"/>
    </source>
</evidence>
<dbReference type="SMART" id="SM01133">
    <property type="entry name" value="DeoC"/>
    <property type="match status" value="1"/>
</dbReference>
<dbReference type="EC" id="4.1.2.4" evidence="3"/>
<dbReference type="GO" id="GO:0016052">
    <property type="term" value="P:carbohydrate catabolic process"/>
    <property type="evidence" value="ECO:0007669"/>
    <property type="project" value="TreeGrafter"/>
</dbReference>
<name>A0A9D5JWF0_9BACT</name>
<dbReference type="CDD" id="cd00959">
    <property type="entry name" value="DeoC"/>
    <property type="match status" value="1"/>
</dbReference>
<dbReference type="InterPro" id="IPR011343">
    <property type="entry name" value="DeoC"/>
</dbReference>
<evidence type="ECO:0000256" key="1">
    <source>
        <dbReference type="ARBA" id="ARBA00022490"/>
    </source>
</evidence>
<dbReference type="Gene3D" id="3.20.20.70">
    <property type="entry name" value="Aldolase class I"/>
    <property type="match status" value="1"/>
</dbReference>
<protein>
    <recommendedName>
        <fullName evidence="3">Deoxyribose-phosphate aldolase</fullName>
        <ecNumber evidence="3">4.1.2.4</ecNumber>
    </recommendedName>
</protein>
<dbReference type="Pfam" id="PF01791">
    <property type="entry name" value="DeoC"/>
    <property type="match status" value="1"/>
</dbReference>
<sequence length="256" mass="27248">MGMSAVKRANALGTFRKEEQRPMYGVTKEEIAKLVACIDYSEALTITSSEEDVRTACEMAKAYGFRAVVSFPQHLGIIVDMLQGTKVLAQIPVGFPCGGGTTHVKCTEAEEGLKRGATDLDMVMNIAAFKQGNYQRVSEDIAAVMAVARPFKVPFKVIVEVGALTDQEIVTAAKLVADSGANFIKTSTGFGPGGANVHILSLIKETIGDRLGIKASGGVASIEDGVAFMRAGATVVAMRSYLIEQLEGLDWPRQAV</sequence>
<dbReference type="GO" id="GO:0005737">
    <property type="term" value="C:cytoplasm"/>
    <property type="evidence" value="ECO:0007669"/>
    <property type="project" value="InterPro"/>
</dbReference>
<organism evidence="4 5">
    <name type="scientific">candidate division KSB3 bacterium</name>
    <dbReference type="NCBI Taxonomy" id="2044937"/>
    <lineage>
        <taxon>Bacteria</taxon>
        <taxon>candidate division KSB3</taxon>
    </lineage>
</organism>
<evidence type="ECO:0000313" key="4">
    <source>
        <dbReference type="EMBL" id="MBD3324956.1"/>
    </source>
</evidence>
<gene>
    <name evidence="4" type="primary">deoC</name>
    <name evidence="4" type="ORF">GF339_10250</name>
</gene>
<dbReference type="EMBL" id="WJJP01000324">
    <property type="protein sequence ID" value="MBD3324956.1"/>
    <property type="molecule type" value="Genomic_DNA"/>
</dbReference>
<dbReference type="SUPFAM" id="SSF51569">
    <property type="entry name" value="Aldolase"/>
    <property type="match status" value="1"/>
</dbReference>
<dbReference type="NCBIfam" id="TIGR00126">
    <property type="entry name" value="deoC"/>
    <property type="match status" value="1"/>
</dbReference>
<evidence type="ECO:0000256" key="2">
    <source>
        <dbReference type="ARBA" id="ARBA00023270"/>
    </source>
</evidence>
<comment type="caution">
    <text evidence="4">The sequence shown here is derived from an EMBL/GenBank/DDBJ whole genome shotgun (WGS) entry which is preliminary data.</text>
</comment>
<dbReference type="InterPro" id="IPR002915">
    <property type="entry name" value="DeoC/FbaB/LacD_aldolase"/>
</dbReference>
<evidence type="ECO:0000256" key="3">
    <source>
        <dbReference type="NCBIfam" id="TIGR00126"/>
    </source>
</evidence>
<keyword evidence="2" id="KW-0704">Schiff base</keyword>